<comment type="caution">
    <text evidence="1">The sequence shown here is derived from an EMBL/GenBank/DDBJ whole genome shotgun (WGS) entry which is preliminary data.</text>
</comment>
<name>A0A5M9GKY5_9BACI</name>
<organism evidence="1 2">
    <name type="scientific">Bacillus paranthracis</name>
    <dbReference type="NCBI Taxonomy" id="2026186"/>
    <lineage>
        <taxon>Bacteria</taxon>
        <taxon>Bacillati</taxon>
        <taxon>Bacillota</taxon>
        <taxon>Bacilli</taxon>
        <taxon>Bacillales</taxon>
        <taxon>Bacillaceae</taxon>
        <taxon>Bacillus</taxon>
        <taxon>Bacillus cereus group</taxon>
    </lineage>
</organism>
<dbReference type="EMBL" id="VXCE01000040">
    <property type="protein sequence ID" value="KAA8473368.1"/>
    <property type="molecule type" value="Genomic_DNA"/>
</dbReference>
<sequence length="66" mass="7519">MESSIAVFKRLNVPNNAYISAICEAKSQGLGELVSMMMEAGKQGENLIIMRYCFKRCSKLFKRIRN</sequence>
<evidence type="ECO:0000313" key="1">
    <source>
        <dbReference type="EMBL" id="KAA8473368.1"/>
    </source>
</evidence>
<proteinExistence type="predicted"/>
<evidence type="ECO:0000313" key="2">
    <source>
        <dbReference type="Proteomes" id="UP000325411"/>
    </source>
</evidence>
<dbReference type="Proteomes" id="UP000325411">
    <property type="component" value="Unassembled WGS sequence"/>
</dbReference>
<gene>
    <name evidence="1" type="ORF">FYW06_27315</name>
</gene>
<accession>A0A5M9GKY5</accession>
<protein>
    <submittedName>
        <fullName evidence="1">Uncharacterized protein</fullName>
    </submittedName>
</protein>
<reference evidence="1 2" key="1">
    <citation type="submission" date="2019-09" db="EMBL/GenBank/DDBJ databases">
        <authorList>
            <person name="Geng P."/>
            <person name="Wan X."/>
            <person name="Zhou G."/>
            <person name="Yuan Z."/>
            <person name="Hu X."/>
        </authorList>
    </citation>
    <scope>NUCLEOTIDE SEQUENCE [LARGE SCALE GENOMIC DNA]</scope>
    <source>
        <strain evidence="1 2">EFR-4</strain>
    </source>
</reference>
<dbReference type="AlphaFoldDB" id="A0A5M9GKY5"/>